<gene>
    <name evidence="1" type="ORF">GCM10022207_34170</name>
</gene>
<protein>
    <submittedName>
        <fullName evidence="1">Uncharacterized protein</fullName>
    </submittedName>
</protein>
<accession>A0ABP7K5W5</accession>
<reference evidence="2" key="1">
    <citation type="journal article" date="2019" name="Int. J. Syst. Evol. Microbiol.">
        <title>The Global Catalogue of Microorganisms (GCM) 10K type strain sequencing project: providing services to taxonomists for standard genome sequencing and annotation.</title>
        <authorList>
            <consortium name="The Broad Institute Genomics Platform"/>
            <consortium name="The Broad Institute Genome Sequencing Center for Infectious Disease"/>
            <person name="Wu L."/>
            <person name="Ma J."/>
        </authorList>
    </citation>
    <scope>NUCLEOTIDE SEQUENCE [LARGE SCALE GENOMIC DNA]</scope>
    <source>
        <strain evidence="2">JCM 16578</strain>
    </source>
</reference>
<comment type="caution">
    <text evidence="1">The sequence shown here is derived from an EMBL/GenBank/DDBJ whole genome shotgun (WGS) entry which is preliminary data.</text>
</comment>
<evidence type="ECO:0000313" key="1">
    <source>
        <dbReference type="EMBL" id="GAA3866854.1"/>
    </source>
</evidence>
<name>A0ABP7K5W5_9ACTN</name>
<dbReference type="EMBL" id="BAAAZA010000008">
    <property type="protein sequence ID" value="GAA3866854.1"/>
    <property type="molecule type" value="Genomic_DNA"/>
</dbReference>
<organism evidence="1 2">
    <name type="scientific">Streptomyces lannensis</name>
    <dbReference type="NCBI Taxonomy" id="766498"/>
    <lineage>
        <taxon>Bacteria</taxon>
        <taxon>Bacillati</taxon>
        <taxon>Actinomycetota</taxon>
        <taxon>Actinomycetes</taxon>
        <taxon>Kitasatosporales</taxon>
        <taxon>Streptomycetaceae</taxon>
        <taxon>Streptomyces</taxon>
    </lineage>
</organism>
<keyword evidence="2" id="KW-1185">Reference proteome</keyword>
<dbReference type="Proteomes" id="UP001501563">
    <property type="component" value="Unassembled WGS sequence"/>
</dbReference>
<sequence length="100" mass="10910">MGDHSSIEGTDNSSFSTACSYRSLTISIMMRAQLEPQEARLTPFDTEDRRATSVGEPARSAYKLSTELPNSLWITALGCGPNIDDEIGCVIHVSSLTLWT</sequence>
<evidence type="ECO:0000313" key="2">
    <source>
        <dbReference type="Proteomes" id="UP001501563"/>
    </source>
</evidence>
<proteinExistence type="predicted"/>